<evidence type="ECO:0000313" key="2">
    <source>
        <dbReference type="Proteomes" id="UP000198290"/>
    </source>
</evidence>
<name>A0A3G9GEA6_9NEIS</name>
<dbReference type="Proteomes" id="UP000198290">
    <property type="component" value="Chromosome"/>
</dbReference>
<proteinExistence type="predicted"/>
<dbReference type="PROSITE" id="PS51257">
    <property type="entry name" value="PROKAR_LIPOPROTEIN"/>
    <property type="match status" value="1"/>
</dbReference>
<reference evidence="2" key="3">
    <citation type="journal article" date="2017" name="Plant Physiol. Biochem.">
        <title>Differential oxidative and antioxidative response of duckweed Lemna minor toward plant growth promoting/inhibiting bacteria.</title>
        <authorList>
            <person name="Ishizawa H."/>
            <person name="Kuroda M."/>
            <person name="Morikawa M."/>
            <person name="Ike M."/>
        </authorList>
    </citation>
    <scope>NUCLEOTIDE SEQUENCE [LARGE SCALE GENOMIC DNA]</scope>
    <source>
        <strain evidence="2">H3</strain>
    </source>
</reference>
<evidence type="ECO:0008006" key="3">
    <source>
        <dbReference type="Google" id="ProtNLM"/>
    </source>
</evidence>
<dbReference type="OrthoDB" id="8592436at2"/>
<protein>
    <recommendedName>
        <fullName evidence="3">Lipoprotein</fullName>
    </recommendedName>
</protein>
<keyword evidence="2" id="KW-1185">Reference proteome</keyword>
<sequence length="149" mass="15670">MRAIVILSTLLLLGGCSNLMQSSRDLLQSLNRAIAGPSSRANASSNAAGTPATDCYVSKYLIAWGREYKEASGSGLISSYSITTDQGQLHVDDTAVYNDIMANKGKEILLQMSAASGGWIVDLPGDSQRNRIRSSVMCHPLGGPGIPGP</sequence>
<dbReference type="EMBL" id="AP018823">
    <property type="protein sequence ID" value="BBF84581.1"/>
    <property type="molecule type" value="Genomic_DNA"/>
</dbReference>
<reference evidence="2" key="1">
    <citation type="journal article" date="2017" name="Biotechnol. Biofuels">
        <title>Evaluation of environmental bacterial communities as a factor affecting the growth of duckweed Lemna minor.</title>
        <authorList>
            <person name="Ishizawa H."/>
            <person name="Kuroda M."/>
            <person name="Morikawa M."/>
            <person name="Ike M."/>
        </authorList>
    </citation>
    <scope>NUCLEOTIDE SEQUENCE [LARGE SCALE GENOMIC DNA]</scope>
    <source>
        <strain evidence="2">H3</strain>
    </source>
</reference>
<dbReference type="KEGG" id="amah:DLM_0941"/>
<organism evidence="1 2">
    <name type="scientific">Aquitalea magnusonii</name>
    <dbReference type="NCBI Taxonomy" id="332411"/>
    <lineage>
        <taxon>Bacteria</taxon>
        <taxon>Pseudomonadati</taxon>
        <taxon>Pseudomonadota</taxon>
        <taxon>Betaproteobacteria</taxon>
        <taxon>Neisseriales</taxon>
        <taxon>Chromobacteriaceae</taxon>
        <taxon>Aquitalea</taxon>
    </lineage>
</organism>
<reference evidence="1 2" key="2">
    <citation type="journal article" date="2017" name="Genome Announc.">
        <title>Draft genome sequence of Aquitalea magnusonii strain H3, a plant growth-promoting bacterium of duckweed Lemna minor.</title>
        <authorList>
            <person name="Ishizawa H."/>
            <person name="Kuroda M."/>
            <person name="Ike M."/>
        </authorList>
    </citation>
    <scope>NUCLEOTIDE SEQUENCE [LARGE SCALE GENOMIC DNA]</scope>
    <source>
        <strain evidence="1 2">H3</strain>
    </source>
</reference>
<accession>A0A3G9GEA6</accession>
<dbReference type="RefSeq" id="WP_089085214.1">
    <property type="nucleotide sequence ID" value="NZ_AP018823.1"/>
</dbReference>
<evidence type="ECO:0000313" key="1">
    <source>
        <dbReference type="EMBL" id="BBF84581.1"/>
    </source>
</evidence>
<dbReference type="AlphaFoldDB" id="A0A3G9GEA6"/>
<gene>
    <name evidence="1" type="ORF">DLM_0941</name>
</gene>